<evidence type="ECO:0000313" key="2">
    <source>
        <dbReference type="Proteomes" id="UP001472677"/>
    </source>
</evidence>
<evidence type="ECO:0000313" key="1">
    <source>
        <dbReference type="EMBL" id="KAK8525977.1"/>
    </source>
</evidence>
<accession>A0ABR2CZV1</accession>
<name>A0ABR2CZV1_9ROSI</name>
<keyword evidence="2" id="KW-1185">Reference proteome</keyword>
<gene>
    <name evidence="1" type="ORF">V6N12_020459</name>
</gene>
<dbReference type="EMBL" id="JBBPBM010000039">
    <property type="protein sequence ID" value="KAK8525977.1"/>
    <property type="molecule type" value="Genomic_DNA"/>
</dbReference>
<comment type="caution">
    <text evidence="1">The sequence shown here is derived from an EMBL/GenBank/DDBJ whole genome shotgun (WGS) entry which is preliminary data.</text>
</comment>
<dbReference type="Proteomes" id="UP001472677">
    <property type="component" value="Unassembled WGS sequence"/>
</dbReference>
<reference evidence="1 2" key="1">
    <citation type="journal article" date="2024" name="G3 (Bethesda)">
        <title>Genome assembly of Hibiscus sabdariffa L. provides insights into metabolisms of medicinal natural products.</title>
        <authorList>
            <person name="Kim T."/>
        </authorList>
    </citation>
    <scope>NUCLEOTIDE SEQUENCE [LARGE SCALE GENOMIC DNA]</scope>
    <source>
        <strain evidence="1">TK-2024</strain>
        <tissue evidence="1">Old leaves</tissue>
    </source>
</reference>
<organism evidence="1 2">
    <name type="scientific">Hibiscus sabdariffa</name>
    <name type="common">roselle</name>
    <dbReference type="NCBI Taxonomy" id="183260"/>
    <lineage>
        <taxon>Eukaryota</taxon>
        <taxon>Viridiplantae</taxon>
        <taxon>Streptophyta</taxon>
        <taxon>Embryophyta</taxon>
        <taxon>Tracheophyta</taxon>
        <taxon>Spermatophyta</taxon>
        <taxon>Magnoliopsida</taxon>
        <taxon>eudicotyledons</taxon>
        <taxon>Gunneridae</taxon>
        <taxon>Pentapetalae</taxon>
        <taxon>rosids</taxon>
        <taxon>malvids</taxon>
        <taxon>Malvales</taxon>
        <taxon>Malvaceae</taxon>
        <taxon>Malvoideae</taxon>
        <taxon>Hibiscus</taxon>
    </lineage>
</organism>
<protein>
    <submittedName>
        <fullName evidence="1">Uncharacterized protein</fullName>
    </submittedName>
</protein>
<proteinExistence type="predicted"/>
<sequence length="214" mass="23200">MIDPFFFFGEFHFARAEFQRNLALDTTGQGLPTHTVGSTTASSSRQQIAVAPLQQLDIGPEVVVPSREVQQAVDADMGVVVSQVQHPVSNAVVDQVSPDVLTDNSLQSLSRELSTEIQHSDDRLSETSVPLPGPCDLQPSDVVRGETQHGTLADDRCDGAGPSCVGLVPMNAHGKRKYVISLEEWENVEDSTSRDHKDMDAACFLVLAIGFNKE</sequence>